<gene>
    <name evidence="13" type="ORF">SAMN06264868_11048</name>
</gene>
<evidence type="ECO:0000313" key="14">
    <source>
        <dbReference type="Proteomes" id="UP001157947"/>
    </source>
</evidence>
<evidence type="ECO:0000256" key="9">
    <source>
        <dbReference type="RuleBase" id="RU003794"/>
    </source>
</evidence>
<reference evidence="13" key="1">
    <citation type="submission" date="2017-05" db="EMBL/GenBank/DDBJ databases">
        <authorList>
            <person name="Varghese N."/>
            <person name="Submissions S."/>
        </authorList>
    </citation>
    <scope>NUCLEOTIDE SEQUENCE</scope>
    <source>
        <strain evidence="13">DSM 18763</strain>
    </source>
</reference>
<dbReference type="GO" id="GO:0006465">
    <property type="term" value="P:signal peptide processing"/>
    <property type="evidence" value="ECO:0007669"/>
    <property type="project" value="TreeGrafter"/>
</dbReference>
<evidence type="ECO:0000256" key="8">
    <source>
        <dbReference type="RuleBase" id="RU003793"/>
    </source>
</evidence>
<feature type="transmembrane region" description="Helical" evidence="10">
    <location>
        <begin position="227"/>
        <end position="248"/>
    </location>
</feature>
<dbReference type="Pfam" id="PF06750">
    <property type="entry name" value="A24_N_bact"/>
    <property type="match status" value="1"/>
</dbReference>
<dbReference type="GO" id="GO:0008168">
    <property type="term" value="F:methyltransferase activity"/>
    <property type="evidence" value="ECO:0007669"/>
    <property type="project" value="UniProtKB-KW"/>
</dbReference>
<evidence type="ECO:0000256" key="3">
    <source>
        <dbReference type="ARBA" id="ARBA00022475"/>
    </source>
</evidence>
<organism evidence="13 14">
    <name type="scientific">Venenivibrio stagnispumantis</name>
    <dbReference type="NCBI Taxonomy" id="407998"/>
    <lineage>
        <taxon>Bacteria</taxon>
        <taxon>Pseudomonadati</taxon>
        <taxon>Aquificota</taxon>
        <taxon>Aquificia</taxon>
        <taxon>Aquificales</taxon>
        <taxon>Hydrogenothermaceae</taxon>
        <taxon>Venenivibrio</taxon>
    </lineage>
</organism>
<evidence type="ECO:0000256" key="5">
    <source>
        <dbReference type="ARBA" id="ARBA00022692"/>
    </source>
</evidence>
<dbReference type="PANTHER" id="PTHR30487:SF0">
    <property type="entry name" value="PREPILIN LEADER PEPTIDASE_N-METHYLTRANSFERASE-RELATED"/>
    <property type="match status" value="1"/>
</dbReference>
<keyword evidence="6 10" id="KW-1133">Transmembrane helix</keyword>
<keyword evidence="7 10" id="KW-0472">Membrane</keyword>
<keyword evidence="9" id="KW-0511">Multifunctional enzyme</keyword>
<evidence type="ECO:0000256" key="1">
    <source>
        <dbReference type="ARBA" id="ARBA00004429"/>
    </source>
</evidence>
<evidence type="ECO:0000259" key="11">
    <source>
        <dbReference type="Pfam" id="PF01478"/>
    </source>
</evidence>
<dbReference type="Proteomes" id="UP001157947">
    <property type="component" value="Unassembled WGS sequence"/>
</dbReference>
<evidence type="ECO:0000256" key="2">
    <source>
        <dbReference type="ARBA" id="ARBA00005801"/>
    </source>
</evidence>
<feature type="transmembrane region" description="Helical" evidence="10">
    <location>
        <begin position="99"/>
        <end position="117"/>
    </location>
</feature>
<keyword evidence="5 9" id="KW-0812">Transmembrane</keyword>
<dbReference type="EC" id="2.1.1.-" evidence="9"/>
<feature type="transmembrane region" description="Helical" evidence="10">
    <location>
        <begin position="6"/>
        <end position="24"/>
    </location>
</feature>
<dbReference type="GO" id="GO:0004190">
    <property type="term" value="F:aspartic-type endopeptidase activity"/>
    <property type="evidence" value="ECO:0007669"/>
    <property type="project" value="UniProtKB-EC"/>
</dbReference>
<feature type="domain" description="Prepilin type IV endopeptidase peptidase" evidence="11">
    <location>
        <begin position="104"/>
        <end position="212"/>
    </location>
</feature>
<evidence type="ECO:0000256" key="4">
    <source>
        <dbReference type="ARBA" id="ARBA00022519"/>
    </source>
</evidence>
<proteinExistence type="inferred from homology"/>
<comment type="caution">
    <text evidence="13">The sequence shown here is derived from an EMBL/GenBank/DDBJ whole genome shotgun (WGS) entry which is preliminary data.</text>
</comment>
<dbReference type="GO" id="GO:0005886">
    <property type="term" value="C:plasma membrane"/>
    <property type="evidence" value="ECO:0007669"/>
    <property type="project" value="UniProtKB-SubCell"/>
</dbReference>
<keyword evidence="9" id="KW-0378">Hydrolase</keyword>
<dbReference type="AlphaFoldDB" id="A0AA45WM61"/>
<feature type="transmembrane region" description="Helical" evidence="10">
    <location>
        <begin position="146"/>
        <end position="167"/>
    </location>
</feature>
<keyword evidence="9" id="KW-0808">Transferase</keyword>
<comment type="similarity">
    <text evidence="2 8">Belongs to the peptidase A24 family.</text>
</comment>
<keyword evidence="14" id="KW-1185">Reference proteome</keyword>
<keyword evidence="4" id="KW-0997">Cell inner membrane</keyword>
<evidence type="ECO:0000256" key="10">
    <source>
        <dbReference type="SAM" id="Phobius"/>
    </source>
</evidence>
<evidence type="ECO:0000259" key="12">
    <source>
        <dbReference type="Pfam" id="PF06750"/>
    </source>
</evidence>
<sequence length="256" mass="28706">MILEYLGAFILGLSVGSFLNVVIYRMPMEKSIIYPPSSCPNCGYRLKWYDNIPIISYLILKGRCRNCGVEIKIIYPLVELLTGILFVFAFAKWGLTIDFVFYAYFIASMIAIAFIDLKHFIIPDKINFAGILMGFIFAYLRQDFTVLDALIGGLVGSLFLLAIYFLYLKVRGIEGLGMGDVKMLAFVGTFTGYFGSLFVIFIGSLLGAIIGILLLKIQGEKDLTKTVLPFGPFLAIASIIYIFFGEYIRSWFFGGM</sequence>
<keyword evidence="9" id="KW-0489">Methyltransferase</keyword>
<dbReference type="PANTHER" id="PTHR30487">
    <property type="entry name" value="TYPE 4 PREPILIN-LIKE PROTEINS LEADER PEPTIDE-PROCESSING ENZYME"/>
    <property type="match status" value="1"/>
</dbReference>
<dbReference type="Pfam" id="PF01478">
    <property type="entry name" value="Peptidase_A24"/>
    <property type="match status" value="1"/>
</dbReference>
<evidence type="ECO:0000256" key="6">
    <source>
        <dbReference type="ARBA" id="ARBA00022989"/>
    </source>
</evidence>
<dbReference type="InterPro" id="IPR000045">
    <property type="entry name" value="Prepilin_IV_endopep_pep"/>
</dbReference>
<dbReference type="Gene3D" id="1.20.120.1220">
    <property type="match status" value="1"/>
</dbReference>
<accession>A0AA45WM61</accession>
<feature type="transmembrane region" description="Helical" evidence="10">
    <location>
        <begin position="187"/>
        <end position="215"/>
    </location>
</feature>
<feature type="transmembrane region" description="Helical" evidence="10">
    <location>
        <begin position="73"/>
        <end position="93"/>
    </location>
</feature>
<protein>
    <recommendedName>
        <fullName evidence="9">Prepilin leader peptidase/N-methyltransferase</fullName>
        <ecNumber evidence="9">2.1.1.-</ecNumber>
        <ecNumber evidence="9">3.4.23.43</ecNumber>
    </recommendedName>
</protein>
<comment type="catalytic activity">
    <reaction evidence="9">
        <text>Typically cleaves a -Gly-|-Phe- bond to release an N-terminal, basic peptide of 5-8 residues from type IV prepilin, and then N-methylates the new N-terminal amino group, the methyl donor being S-adenosyl-L-methionine.</text>
        <dbReference type="EC" id="3.4.23.43"/>
    </reaction>
</comment>
<dbReference type="RefSeq" id="WP_265133834.1">
    <property type="nucleotide sequence ID" value="NZ_FXTX01000010.1"/>
</dbReference>
<name>A0AA45WM61_9AQUI</name>
<keyword evidence="9" id="KW-0645">Protease</keyword>
<dbReference type="InterPro" id="IPR050882">
    <property type="entry name" value="Prepilin_peptidase/N-MTase"/>
</dbReference>
<feature type="domain" description="Prepilin peptidase A24 N-terminal" evidence="12">
    <location>
        <begin position="10"/>
        <end position="92"/>
    </location>
</feature>
<dbReference type="EMBL" id="FXTX01000010">
    <property type="protein sequence ID" value="SMP13104.1"/>
    <property type="molecule type" value="Genomic_DNA"/>
</dbReference>
<keyword evidence="3" id="KW-1003">Cell membrane</keyword>
<comment type="subcellular location">
    <subcellularLocation>
        <location evidence="1">Cell inner membrane</location>
        <topology evidence="1">Multi-pass membrane protein</topology>
    </subcellularLocation>
    <subcellularLocation>
        <location evidence="9">Cell membrane</location>
        <topology evidence="9">Multi-pass membrane protein</topology>
    </subcellularLocation>
</comment>
<dbReference type="PRINTS" id="PR00864">
    <property type="entry name" value="PREPILNPTASE"/>
</dbReference>
<evidence type="ECO:0000313" key="13">
    <source>
        <dbReference type="EMBL" id="SMP13104.1"/>
    </source>
</evidence>
<evidence type="ECO:0000256" key="7">
    <source>
        <dbReference type="ARBA" id="ARBA00023136"/>
    </source>
</evidence>
<comment type="function">
    <text evidence="9">Plays an essential role in type IV pili and type II pseudopili formation by proteolytically removing the leader sequence from substrate proteins and subsequently monomethylating the alpha-amino group of the newly exposed N-terminal phenylalanine.</text>
</comment>
<dbReference type="EC" id="3.4.23.43" evidence="9"/>
<dbReference type="GO" id="GO:0032259">
    <property type="term" value="P:methylation"/>
    <property type="evidence" value="ECO:0007669"/>
    <property type="project" value="UniProtKB-KW"/>
</dbReference>
<dbReference type="InterPro" id="IPR010627">
    <property type="entry name" value="Prepilin_pept_A24_N"/>
</dbReference>
<dbReference type="InterPro" id="IPR014032">
    <property type="entry name" value="Peptidase_A24A_bac"/>
</dbReference>